<evidence type="ECO:0000256" key="1">
    <source>
        <dbReference type="SAM" id="Phobius"/>
    </source>
</evidence>
<name>A0A165ME34_9APHY</name>
<gene>
    <name evidence="3" type="ORF">DAEQUDRAFT_518661</name>
</gene>
<dbReference type="Proteomes" id="UP000076727">
    <property type="component" value="Unassembled WGS sequence"/>
</dbReference>
<feature type="domain" description="F-box" evidence="2">
    <location>
        <begin position="159"/>
        <end position="213"/>
    </location>
</feature>
<dbReference type="InterPro" id="IPR001810">
    <property type="entry name" value="F-box_dom"/>
</dbReference>
<evidence type="ECO:0000259" key="2">
    <source>
        <dbReference type="Pfam" id="PF12937"/>
    </source>
</evidence>
<dbReference type="SUPFAM" id="SSF52047">
    <property type="entry name" value="RNI-like"/>
    <property type="match status" value="1"/>
</dbReference>
<dbReference type="InterPro" id="IPR032675">
    <property type="entry name" value="LRR_dom_sf"/>
</dbReference>
<keyword evidence="1" id="KW-0812">Transmembrane</keyword>
<dbReference type="OrthoDB" id="2800666at2759"/>
<keyword evidence="1" id="KW-0472">Membrane</keyword>
<dbReference type="Pfam" id="PF12937">
    <property type="entry name" value="F-box-like"/>
    <property type="match status" value="1"/>
</dbReference>
<organism evidence="3 4">
    <name type="scientific">Daedalea quercina L-15889</name>
    <dbReference type="NCBI Taxonomy" id="1314783"/>
    <lineage>
        <taxon>Eukaryota</taxon>
        <taxon>Fungi</taxon>
        <taxon>Dikarya</taxon>
        <taxon>Basidiomycota</taxon>
        <taxon>Agaricomycotina</taxon>
        <taxon>Agaricomycetes</taxon>
        <taxon>Polyporales</taxon>
        <taxon>Fomitopsis</taxon>
    </lineage>
</organism>
<protein>
    <recommendedName>
        <fullName evidence="2">F-box domain-containing protein</fullName>
    </recommendedName>
</protein>
<dbReference type="STRING" id="1314783.A0A165ME34"/>
<reference evidence="3 4" key="1">
    <citation type="journal article" date="2016" name="Mol. Biol. Evol.">
        <title>Comparative Genomics of Early-Diverging Mushroom-Forming Fungi Provides Insights into the Origins of Lignocellulose Decay Capabilities.</title>
        <authorList>
            <person name="Nagy L.G."/>
            <person name="Riley R."/>
            <person name="Tritt A."/>
            <person name="Adam C."/>
            <person name="Daum C."/>
            <person name="Floudas D."/>
            <person name="Sun H."/>
            <person name="Yadav J.S."/>
            <person name="Pangilinan J."/>
            <person name="Larsson K.H."/>
            <person name="Matsuura K."/>
            <person name="Barry K."/>
            <person name="Labutti K."/>
            <person name="Kuo R."/>
            <person name="Ohm R.A."/>
            <person name="Bhattacharya S.S."/>
            <person name="Shirouzu T."/>
            <person name="Yoshinaga Y."/>
            <person name="Martin F.M."/>
            <person name="Grigoriev I.V."/>
            <person name="Hibbett D.S."/>
        </authorList>
    </citation>
    <scope>NUCLEOTIDE SEQUENCE [LARGE SCALE GENOMIC DNA]</scope>
    <source>
        <strain evidence="3 4">L-15889</strain>
    </source>
</reference>
<dbReference type="Gene3D" id="3.80.10.10">
    <property type="entry name" value="Ribonuclease Inhibitor"/>
    <property type="match status" value="1"/>
</dbReference>
<sequence length="429" mass="47975">MHLGARCTRWGVWGFDVTTRTGLAQSGRSRRRSDPSARPSVGFLVAITVLLVADLVCVVSNHSSPRRYIGGGEQPPRVLLPTGASLLQPGPSLRIPAFQFDAGMYLNALRSVLLADTSAEELATMSRADLSLWLRGREKVVEEYKRSLFSVKNSLLPVARLPTEVVVLIFVAPVQESLTSWYNHEHWVRVMHVCCRWRSIACTTPKLWATVTIHGKCGSYARECFERSHQLPLKVFIHSSSNNVAGILQRMLLPYEARIQLLCIQPKRGNEHDFGDNCLGVHLGNILPKLESLDISGICFSDAVVVKRFHSAQSPCLRQLVLRHMHNVPSYADLPGLKSLTLDNMLYYNTCVPPKRFVKFLRNLSNLEHLYMVSSVPSHTKTPLSPVTPPKASDSAMRWQACLFVPRAPTHRVPAHNTSRALGRNVRQP</sequence>
<dbReference type="Gene3D" id="1.20.1280.50">
    <property type="match status" value="1"/>
</dbReference>
<keyword evidence="1" id="KW-1133">Transmembrane helix</keyword>
<dbReference type="AlphaFoldDB" id="A0A165ME34"/>
<proteinExistence type="predicted"/>
<dbReference type="EMBL" id="KV429103">
    <property type="protein sequence ID" value="KZT65559.1"/>
    <property type="molecule type" value="Genomic_DNA"/>
</dbReference>
<accession>A0A165ME34</accession>
<evidence type="ECO:0000313" key="4">
    <source>
        <dbReference type="Proteomes" id="UP000076727"/>
    </source>
</evidence>
<evidence type="ECO:0000313" key="3">
    <source>
        <dbReference type="EMBL" id="KZT65559.1"/>
    </source>
</evidence>
<keyword evidence="4" id="KW-1185">Reference proteome</keyword>
<feature type="transmembrane region" description="Helical" evidence="1">
    <location>
        <begin position="41"/>
        <end position="59"/>
    </location>
</feature>